<feature type="region of interest" description="Disordered" evidence="1">
    <location>
        <begin position="154"/>
        <end position="179"/>
    </location>
</feature>
<accession>A0A5J5CQJ8</accession>
<dbReference type="GO" id="GO:0030182">
    <property type="term" value="P:neuron differentiation"/>
    <property type="evidence" value="ECO:0007669"/>
    <property type="project" value="TreeGrafter"/>
</dbReference>
<gene>
    <name evidence="2" type="ORF">FQN60_008107</name>
</gene>
<comment type="caution">
    <text evidence="2">The sequence shown here is derived from an EMBL/GenBank/DDBJ whole genome shotgun (WGS) entry which is preliminary data.</text>
</comment>
<feature type="compositionally biased region" description="Low complexity" evidence="1">
    <location>
        <begin position="162"/>
        <end position="176"/>
    </location>
</feature>
<dbReference type="InterPro" id="IPR051895">
    <property type="entry name" value="OTP_Homeobox"/>
</dbReference>
<feature type="compositionally biased region" description="Gly residues" evidence="1">
    <location>
        <begin position="45"/>
        <end position="64"/>
    </location>
</feature>
<dbReference type="PANTHER" id="PTHR46770:SF1">
    <property type="entry name" value="HOMEOBOX PROTEIN ORTHOPEDIA"/>
    <property type="match status" value="1"/>
</dbReference>
<dbReference type="AlphaFoldDB" id="A0A5J5CQJ8"/>
<evidence type="ECO:0000313" key="3">
    <source>
        <dbReference type="Proteomes" id="UP000327493"/>
    </source>
</evidence>
<dbReference type="GO" id="GO:0003677">
    <property type="term" value="F:DNA binding"/>
    <property type="evidence" value="ECO:0007669"/>
    <property type="project" value="TreeGrafter"/>
</dbReference>
<feature type="region of interest" description="Disordered" evidence="1">
    <location>
        <begin position="45"/>
        <end position="133"/>
    </location>
</feature>
<feature type="compositionally biased region" description="Low complexity" evidence="1">
    <location>
        <begin position="85"/>
        <end position="118"/>
    </location>
</feature>
<keyword evidence="3" id="KW-1185">Reference proteome</keyword>
<proteinExistence type="predicted"/>
<name>A0A5J5CQJ8_9PERO</name>
<reference evidence="2 3" key="1">
    <citation type="submission" date="2019-08" db="EMBL/GenBank/DDBJ databases">
        <title>A chromosome-level genome assembly, high-density linkage maps, and genome scans reveal the genomic architecture of hybrid incompatibilities underlying speciation via character displacement in darters (Percidae: Etheostominae).</title>
        <authorList>
            <person name="Moran R.L."/>
            <person name="Catchen J.M."/>
            <person name="Fuller R.C."/>
        </authorList>
    </citation>
    <scope>NUCLEOTIDE SEQUENCE [LARGE SCALE GENOMIC DNA]</scope>
    <source>
        <strain evidence="2">EspeVRDwgs_2016</strain>
        <tissue evidence="2">Muscle</tissue>
    </source>
</reference>
<protein>
    <submittedName>
        <fullName evidence="2">Uncharacterized protein</fullName>
    </submittedName>
</protein>
<dbReference type="Proteomes" id="UP000327493">
    <property type="component" value="Chromosome 16"/>
</dbReference>
<sequence>MLSHADLLDARLGELSSPNSGLQLYWMKDAAAELLGHREALKCRLGGGGPDPGHSGELGPGPDGVEGATMLPGDDISSGGGSNAVQVNSKEQEKQQQQQQNNNNNNNSSSSSNNSSQSGFRTDAPSGRSARRPPMCSGLRGLCCRRTTACLSSRPPRQQQRPWATACAPSTPTTPAGPRQGCPACLNCSYRLLWAASRPWRSPCLSVASAPGHPPTPWVYPTCQTAPGFSHTSTSPLSPGWYPRPCRARPT</sequence>
<dbReference type="EMBL" id="VOFY01000016">
    <property type="protein sequence ID" value="KAA8584322.1"/>
    <property type="molecule type" value="Genomic_DNA"/>
</dbReference>
<evidence type="ECO:0000313" key="2">
    <source>
        <dbReference type="EMBL" id="KAA8584322.1"/>
    </source>
</evidence>
<organism evidence="2 3">
    <name type="scientific">Etheostoma spectabile</name>
    <name type="common">orangethroat darter</name>
    <dbReference type="NCBI Taxonomy" id="54343"/>
    <lineage>
        <taxon>Eukaryota</taxon>
        <taxon>Metazoa</taxon>
        <taxon>Chordata</taxon>
        <taxon>Craniata</taxon>
        <taxon>Vertebrata</taxon>
        <taxon>Euteleostomi</taxon>
        <taxon>Actinopterygii</taxon>
        <taxon>Neopterygii</taxon>
        <taxon>Teleostei</taxon>
        <taxon>Neoteleostei</taxon>
        <taxon>Acanthomorphata</taxon>
        <taxon>Eupercaria</taxon>
        <taxon>Perciformes</taxon>
        <taxon>Percoidei</taxon>
        <taxon>Percidae</taxon>
        <taxon>Etheostomatinae</taxon>
        <taxon>Etheostoma</taxon>
    </lineage>
</organism>
<evidence type="ECO:0000256" key="1">
    <source>
        <dbReference type="SAM" id="MobiDB-lite"/>
    </source>
</evidence>
<dbReference type="PANTHER" id="PTHR46770">
    <property type="entry name" value="HOMEOBOX PROTEIN ORTHOPEDIA"/>
    <property type="match status" value="1"/>
</dbReference>